<dbReference type="NCBIfam" id="NF006945">
    <property type="entry name" value="PRK09427.1"/>
    <property type="match status" value="1"/>
</dbReference>
<evidence type="ECO:0000256" key="2">
    <source>
        <dbReference type="ARBA" id="ARBA00001633"/>
    </source>
</evidence>
<keyword evidence="12 15" id="KW-0456">Lyase</keyword>
<evidence type="ECO:0000313" key="19">
    <source>
        <dbReference type="EMBL" id="RUO73393.1"/>
    </source>
</evidence>
<evidence type="ECO:0000313" key="20">
    <source>
        <dbReference type="Proteomes" id="UP000288058"/>
    </source>
</evidence>
<evidence type="ECO:0000256" key="3">
    <source>
        <dbReference type="ARBA" id="ARBA00004664"/>
    </source>
</evidence>
<keyword evidence="13" id="KW-0511">Multifunctional enzyme</keyword>
<dbReference type="FunFam" id="3.20.20.70:FF:000024">
    <property type="entry name" value="Indole-3-glycerol phosphate synthase"/>
    <property type="match status" value="1"/>
</dbReference>
<dbReference type="HAMAP" id="MF_00135">
    <property type="entry name" value="PRAI"/>
    <property type="match status" value="1"/>
</dbReference>
<dbReference type="InterPro" id="IPR001468">
    <property type="entry name" value="Indole-3-GlycerolPSynthase_CS"/>
</dbReference>
<organism evidence="19 20">
    <name type="scientific">Idiomarina ramblicola</name>
    <dbReference type="NCBI Taxonomy" id="263724"/>
    <lineage>
        <taxon>Bacteria</taxon>
        <taxon>Pseudomonadati</taxon>
        <taxon>Pseudomonadota</taxon>
        <taxon>Gammaproteobacteria</taxon>
        <taxon>Alteromonadales</taxon>
        <taxon>Idiomarinaceae</taxon>
        <taxon>Idiomarina</taxon>
    </lineage>
</organism>
<evidence type="ECO:0000256" key="6">
    <source>
        <dbReference type="ARBA" id="ARBA00009847"/>
    </source>
</evidence>
<dbReference type="HAMAP" id="MF_00134_B">
    <property type="entry name" value="IGPS_B"/>
    <property type="match status" value="1"/>
</dbReference>
<evidence type="ECO:0000256" key="4">
    <source>
        <dbReference type="ARBA" id="ARBA00004696"/>
    </source>
</evidence>
<dbReference type="EMBL" id="PIQC01000001">
    <property type="protein sequence ID" value="RUO73393.1"/>
    <property type="molecule type" value="Genomic_DNA"/>
</dbReference>
<evidence type="ECO:0000256" key="14">
    <source>
        <dbReference type="ARBA" id="ARBA00025592"/>
    </source>
</evidence>
<evidence type="ECO:0000259" key="17">
    <source>
        <dbReference type="Pfam" id="PF00218"/>
    </source>
</evidence>
<dbReference type="PROSITE" id="PS00614">
    <property type="entry name" value="IGPS"/>
    <property type="match status" value="1"/>
</dbReference>
<comment type="similarity">
    <text evidence="15">Belongs to the TrpC family.</text>
</comment>
<dbReference type="Gene3D" id="3.20.20.70">
    <property type="entry name" value="Aldolase class I"/>
    <property type="match status" value="2"/>
</dbReference>
<comment type="pathway">
    <text evidence="4 15">Amino-acid biosynthesis; L-tryptophan biosynthesis; L-tryptophan from chorismate: step 4/5.</text>
</comment>
<dbReference type="SUPFAM" id="SSF51366">
    <property type="entry name" value="Ribulose-phoshate binding barrel"/>
    <property type="match status" value="2"/>
</dbReference>
<evidence type="ECO:0000256" key="8">
    <source>
        <dbReference type="ARBA" id="ARBA00022793"/>
    </source>
</evidence>
<evidence type="ECO:0000256" key="13">
    <source>
        <dbReference type="ARBA" id="ARBA00023268"/>
    </source>
</evidence>
<feature type="domain" description="Indole-3-glycerol phosphate synthase" evidence="17">
    <location>
        <begin position="12"/>
        <end position="259"/>
    </location>
</feature>
<comment type="function">
    <text evidence="14">Bifunctional enzyme that catalyzes two sequential steps of tryptophan biosynthetic pathway. The first reaction is catalyzed by the isomerase, coded by the TrpF domain; the second reaction is catalyzed by the synthase, coded by the TrpC domain.</text>
</comment>
<sequence length="484" mass="53084">MSDSISLKKNVLKTIVERKVEQNKAQAEMMPLAEIQSQLSTSDRSLYDALSGEQAGFILECKKASPSKGLIRADFDAPLLAKSYQPYAAAISVLTEPEFFQGRLDYLTAVRRQVNQPILCKDFFIDEEQVYRARYFGADAILLMLSVLDDAQYTILRDIAESLAMDVLTEVANEDEMKRAANLGANIIGINHRDLTDLSIEPNRSAQLAPLAPENALLIAESGFSEHTDIRRVAPFVNGFLIGSALSAQPDVDLACRKLLFGQNKVCGLTRAEDAINARSQGAAYGGLIFVEHSPRCVTQQQAKEITAEATGLEYVGVFADQPLESLIETAGKVGLSAIQLHGHEDIDYVVQLRQQLRQADLEAVRIWKALAIESPAQLPDLPVDAFVLDNRGGGSGKAFNWELLTPLSHEERQRCLLAGGIGPDSISSAIELGFAGVDINSQAEWKPGVKNSRKIAQTFTKIRHYGRFSSNKVSEKHTQQEAV</sequence>
<comment type="similarity">
    <text evidence="16">Belongs to the TrpF family.</text>
</comment>
<dbReference type="OrthoDB" id="9804217at2"/>
<evidence type="ECO:0000259" key="18">
    <source>
        <dbReference type="Pfam" id="PF00697"/>
    </source>
</evidence>
<dbReference type="PANTHER" id="PTHR22854">
    <property type="entry name" value="TRYPTOPHAN BIOSYNTHESIS PROTEIN"/>
    <property type="match status" value="1"/>
</dbReference>
<proteinExistence type="inferred from homology"/>
<dbReference type="GO" id="GO:0004425">
    <property type="term" value="F:indole-3-glycerol-phosphate synthase activity"/>
    <property type="evidence" value="ECO:0007669"/>
    <property type="project" value="UniProtKB-UniRule"/>
</dbReference>
<evidence type="ECO:0000256" key="15">
    <source>
        <dbReference type="HAMAP-Rule" id="MF_00134"/>
    </source>
</evidence>
<dbReference type="UniPathway" id="UPA00035">
    <property type="reaction ID" value="UER00042"/>
</dbReference>
<reference evidence="20" key="1">
    <citation type="journal article" date="2018" name="Front. Microbiol.">
        <title>Genome-Based Analysis Reveals the Taxonomy and Diversity of the Family Idiomarinaceae.</title>
        <authorList>
            <person name="Liu Y."/>
            <person name="Lai Q."/>
            <person name="Shao Z."/>
        </authorList>
    </citation>
    <scope>NUCLEOTIDE SEQUENCE [LARGE SCALE GENOMIC DNA]</scope>
    <source>
        <strain evidence="20">R22</strain>
    </source>
</reference>
<dbReference type="Pfam" id="PF00697">
    <property type="entry name" value="PRAI"/>
    <property type="match status" value="1"/>
</dbReference>
<comment type="similarity">
    <text evidence="6">In the C-terminal section; belongs to the TrpF family.</text>
</comment>
<keyword evidence="9 15" id="KW-0822">Tryptophan biosynthesis</keyword>
<evidence type="ECO:0000256" key="9">
    <source>
        <dbReference type="ARBA" id="ARBA00022822"/>
    </source>
</evidence>
<evidence type="ECO:0000256" key="12">
    <source>
        <dbReference type="ARBA" id="ARBA00023239"/>
    </source>
</evidence>
<dbReference type="GO" id="GO:0004640">
    <property type="term" value="F:phosphoribosylanthranilate isomerase activity"/>
    <property type="evidence" value="ECO:0007669"/>
    <property type="project" value="UniProtKB-UniRule"/>
</dbReference>
<comment type="catalytic activity">
    <reaction evidence="1 16">
        <text>N-(5-phospho-beta-D-ribosyl)anthranilate = 1-(2-carboxyphenylamino)-1-deoxy-D-ribulose 5-phosphate</text>
        <dbReference type="Rhea" id="RHEA:21540"/>
        <dbReference type="ChEBI" id="CHEBI:18277"/>
        <dbReference type="ChEBI" id="CHEBI:58613"/>
        <dbReference type="EC" id="5.3.1.24"/>
    </reaction>
</comment>
<dbReference type="CDD" id="cd00405">
    <property type="entry name" value="PRAI"/>
    <property type="match status" value="1"/>
</dbReference>
<dbReference type="AlphaFoldDB" id="A0A432Z6D3"/>
<evidence type="ECO:0000256" key="1">
    <source>
        <dbReference type="ARBA" id="ARBA00001164"/>
    </source>
</evidence>
<comment type="pathway">
    <text evidence="3 16">Amino-acid biosynthesis; L-tryptophan biosynthesis; L-tryptophan from chorismate: step 3/5.</text>
</comment>
<dbReference type="InterPro" id="IPR013798">
    <property type="entry name" value="Indole-3-glycerol_P_synth_dom"/>
</dbReference>
<evidence type="ECO:0000256" key="16">
    <source>
        <dbReference type="HAMAP-Rule" id="MF_00135"/>
    </source>
</evidence>
<dbReference type="InterPro" id="IPR013785">
    <property type="entry name" value="Aldolase_TIM"/>
</dbReference>
<dbReference type="EC" id="4.1.1.48" evidence="15"/>
<comment type="catalytic activity">
    <reaction evidence="2 15">
        <text>1-(2-carboxyphenylamino)-1-deoxy-D-ribulose 5-phosphate + H(+) = (1S,2R)-1-C-(indol-3-yl)glycerol 3-phosphate + CO2 + H2O</text>
        <dbReference type="Rhea" id="RHEA:23476"/>
        <dbReference type="ChEBI" id="CHEBI:15377"/>
        <dbReference type="ChEBI" id="CHEBI:15378"/>
        <dbReference type="ChEBI" id="CHEBI:16526"/>
        <dbReference type="ChEBI" id="CHEBI:58613"/>
        <dbReference type="ChEBI" id="CHEBI:58866"/>
        <dbReference type="EC" id="4.1.1.48"/>
    </reaction>
</comment>
<feature type="domain" description="N-(5'phosphoribosyl) anthranilate isomerase (PRAI)" evidence="18">
    <location>
        <begin position="264"/>
        <end position="460"/>
    </location>
</feature>
<dbReference type="RefSeq" id="WP_126780056.1">
    <property type="nucleotide sequence ID" value="NZ_PIQC01000001.1"/>
</dbReference>
<keyword evidence="10 15" id="KW-0057">Aromatic amino acid biosynthesis</keyword>
<name>A0A432Z6D3_9GAMM</name>
<dbReference type="InterPro" id="IPR011060">
    <property type="entry name" value="RibuloseP-bd_barrel"/>
</dbReference>
<dbReference type="CDD" id="cd00331">
    <property type="entry name" value="IGPS"/>
    <property type="match status" value="1"/>
</dbReference>
<evidence type="ECO:0000256" key="11">
    <source>
        <dbReference type="ARBA" id="ARBA00023235"/>
    </source>
</evidence>
<comment type="caution">
    <text evidence="19">The sequence shown here is derived from an EMBL/GenBank/DDBJ whole genome shotgun (WGS) entry which is preliminary data.</text>
</comment>
<protein>
    <recommendedName>
        <fullName evidence="15 16">Multifunctional fusion protein</fullName>
    </recommendedName>
    <domain>
        <recommendedName>
            <fullName evidence="15">Indole-3-glycerol phosphate synthase</fullName>
            <shortName evidence="15">IGPS</shortName>
            <ecNumber evidence="15">4.1.1.48</ecNumber>
        </recommendedName>
    </domain>
    <domain>
        <recommendedName>
            <fullName evidence="16">N-(5'-phosphoribosyl)anthranilate isomerase</fullName>
            <shortName evidence="16">PRAI</shortName>
            <ecNumber evidence="16">5.3.1.24</ecNumber>
        </recommendedName>
    </domain>
</protein>
<dbReference type="PANTHER" id="PTHR22854:SF2">
    <property type="entry name" value="INDOLE-3-GLYCEROL-PHOSPHATE SYNTHASE"/>
    <property type="match status" value="1"/>
</dbReference>
<keyword evidence="11 16" id="KW-0413">Isomerase</keyword>
<keyword evidence="8 15" id="KW-0210">Decarboxylase</keyword>
<dbReference type="EC" id="5.3.1.24" evidence="16"/>
<evidence type="ECO:0000256" key="7">
    <source>
        <dbReference type="ARBA" id="ARBA00022605"/>
    </source>
</evidence>
<keyword evidence="20" id="KW-1185">Reference proteome</keyword>
<keyword evidence="7 15" id="KW-0028">Amino-acid biosynthesis</keyword>
<dbReference type="GO" id="GO:0000162">
    <property type="term" value="P:L-tryptophan biosynthetic process"/>
    <property type="evidence" value="ECO:0007669"/>
    <property type="project" value="UniProtKB-UniRule"/>
</dbReference>
<dbReference type="Proteomes" id="UP000288058">
    <property type="component" value="Unassembled WGS sequence"/>
</dbReference>
<comment type="similarity">
    <text evidence="5">In the N-terminal section; belongs to the TrpC family.</text>
</comment>
<dbReference type="Pfam" id="PF00218">
    <property type="entry name" value="IGPS"/>
    <property type="match status" value="1"/>
</dbReference>
<dbReference type="InterPro" id="IPR001240">
    <property type="entry name" value="PRAI_dom"/>
</dbReference>
<accession>A0A432Z6D3</accession>
<dbReference type="InterPro" id="IPR045186">
    <property type="entry name" value="Indole-3-glycerol_P_synth"/>
</dbReference>
<evidence type="ECO:0000256" key="5">
    <source>
        <dbReference type="ARBA" id="ARBA00007902"/>
    </source>
</evidence>
<evidence type="ECO:0000256" key="10">
    <source>
        <dbReference type="ARBA" id="ARBA00023141"/>
    </source>
</evidence>
<gene>
    <name evidence="15" type="primary">trpC</name>
    <name evidence="16" type="synonym">trpF</name>
    <name evidence="19" type="ORF">CWI78_02840</name>
</gene>